<name>A0ABW8JJ96_9GAMM</name>
<accession>A0ABW8JJ96</accession>
<reference evidence="1 2" key="1">
    <citation type="submission" date="2020-10" db="EMBL/GenBank/DDBJ databases">
        <title>Phylogeny of dyella-like bacteria.</title>
        <authorList>
            <person name="Fu J."/>
        </authorList>
    </citation>
    <scope>NUCLEOTIDE SEQUENCE [LARGE SCALE GENOMIC DNA]</scope>
    <source>
        <strain evidence="1 2">JP1</strain>
    </source>
</reference>
<comment type="caution">
    <text evidence="1">The sequence shown here is derived from an EMBL/GenBank/DDBJ whole genome shotgun (WGS) entry which is preliminary data.</text>
</comment>
<sequence length="140" mass="15683">MKNKFLFSASLRITHPTIAAKDIVEALPLKANVVHSIGEPRKTKRGAALQGGYQKTYVSFPLSVDGFDYPENFLLKQVGEPYLSNDAYFESIALTGGKIEFFMGIHCKNNGGFDIDCDLVRKLAKKWISISFDIYGNEWV</sequence>
<evidence type="ECO:0000313" key="2">
    <source>
        <dbReference type="Proteomes" id="UP001620461"/>
    </source>
</evidence>
<keyword evidence="2" id="KW-1185">Reference proteome</keyword>
<dbReference type="EMBL" id="JADIKJ010000008">
    <property type="protein sequence ID" value="MFK2900311.1"/>
    <property type="molecule type" value="Genomic_DNA"/>
</dbReference>
<dbReference type="Proteomes" id="UP001620461">
    <property type="component" value="Unassembled WGS sequence"/>
</dbReference>
<organism evidence="1 2">
    <name type="scientific">Dyella jejuensis</name>
    <dbReference type="NCBI Taxonomy" id="1432009"/>
    <lineage>
        <taxon>Bacteria</taxon>
        <taxon>Pseudomonadati</taxon>
        <taxon>Pseudomonadota</taxon>
        <taxon>Gammaproteobacteria</taxon>
        <taxon>Lysobacterales</taxon>
        <taxon>Rhodanobacteraceae</taxon>
        <taxon>Dyella</taxon>
    </lineage>
</organism>
<gene>
    <name evidence="1" type="ORF">ISP15_08190</name>
</gene>
<protein>
    <submittedName>
        <fullName evidence="1">Uncharacterized protein</fullName>
    </submittedName>
</protein>
<dbReference type="RefSeq" id="WP_404546777.1">
    <property type="nucleotide sequence ID" value="NZ_JADIKJ010000008.1"/>
</dbReference>
<evidence type="ECO:0000313" key="1">
    <source>
        <dbReference type="EMBL" id="MFK2900311.1"/>
    </source>
</evidence>
<proteinExistence type="predicted"/>